<accession>A0A150QNT4</accession>
<evidence type="ECO:0000313" key="3">
    <source>
        <dbReference type="Proteomes" id="UP000075260"/>
    </source>
</evidence>
<name>A0A150QNT4_SORCE</name>
<reference evidence="2 3" key="1">
    <citation type="submission" date="2014-02" db="EMBL/GenBank/DDBJ databases">
        <title>The small core and large imbalanced accessory genome model reveals a collaborative survival strategy of Sorangium cellulosum strains in nature.</title>
        <authorList>
            <person name="Han K."/>
            <person name="Peng R."/>
            <person name="Blom J."/>
            <person name="Li Y.-Z."/>
        </authorList>
    </citation>
    <scope>NUCLEOTIDE SEQUENCE [LARGE SCALE GENOMIC DNA]</scope>
    <source>
        <strain evidence="2 3">So0008-312</strain>
    </source>
</reference>
<keyword evidence="1" id="KW-0812">Transmembrane</keyword>
<gene>
    <name evidence="2" type="ORF">BE15_27725</name>
</gene>
<dbReference type="EMBL" id="JEMA01000458">
    <property type="protein sequence ID" value="KYF69630.1"/>
    <property type="molecule type" value="Genomic_DNA"/>
</dbReference>
<dbReference type="RefSeq" id="WP_061608252.1">
    <property type="nucleotide sequence ID" value="NZ_JEMA01000458.1"/>
</dbReference>
<feature type="transmembrane region" description="Helical" evidence="1">
    <location>
        <begin position="243"/>
        <end position="264"/>
    </location>
</feature>
<keyword evidence="1" id="KW-0472">Membrane</keyword>
<proteinExistence type="predicted"/>
<dbReference type="Proteomes" id="UP000075260">
    <property type="component" value="Unassembled WGS sequence"/>
</dbReference>
<comment type="caution">
    <text evidence="2">The sequence shown here is derived from an EMBL/GenBank/DDBJ whole genome shotgun (WGS) entry which is preliminary data.</text>
</comment>
<evidence type="ECO:0000313" key="2">
    <source>
        <dbReference type="EMBL" id="KYF69630.1"/>
    </source>
</evidence>
<protein>
    <submittedName>
        <fullName evidence="2">Uncharacterized protein</fullName>
    </submittedName>
</protein>
<dbReference type="OrthoDB" id="5513273at2"/>
<keyword evidence="1" id="KW-1133">Transmembrane helix</keyword>
<sequence>MGFIASFLIVYGVAGVVLGVAFAIAIGRCIHHQRRSQVAAYARSPSASPDAMREGFALLRGEVGADDAAPDAAVIAVEIPGGGQSVPGATPGTWDTRARAFSLRLPSGAAVRVEPASGRLTLDTTFVPASRGGAFIYRSEVRPGDAIYIAGSVRREIDPSAAGKGYRDAAQAWVLRAPAHGNLCVSSDTVIAHHARRARFHRAWAVALGAALTALHLGLFRAFHADVLGALGPAGDVGVGPAGGIGIGPAALALFFVGAVALAYRTLAEQTSPWTELRVERPRTA</sequence>
<evidence type="ECO:0000256" key="1">
    <source>
        <dbReference type="SAM" id="Phobius"/>
    </source>
</evidence>
<feature type="transmembrane region" description="Helical" evidence="1">
    <location>
        <begin position="203"/>
        <end position="223"/>
    </location>
</feature>
<organism evidence="2 3">
    <name type="scientific">Sorangium cellulosum</name>
    <name type="common">Polyangium cellulosum</name>
    <dbReference type="NCBI Taxonomy" id="56"/>
    <lineage>
        <taxon>Bacteria</taxon>
        <taxon>Pseudomonadati</taxon>
        <taxon>Myxococcota</taxon>
        <taxon>Polyangia</taxon>
        <taxon>Polyangiales</taxon>
        <taxon>Polyangiaceae</taxon>
        <taxon>Sorangium</taxon>
    </lineage>
</organism>
<feature type="transmembrane region" description="Helical" evidence="1">
    <location>
        <begin position="6"/>
        <end position="26"/>
    </location>
</feature>
<dbReference type="AlphaFoldDB" id="A0A150QNT4"/>